<sequence length="701" mass="77360">MSFGSFLKGIASQATQGNYQNVLEACGRKLSEVASTFSSTKKVEILSASKMKSLQKCDGSMNFSVYMEKSGDSLFLVVYVPRFLVVFRGKDGSEAKNVCTNFNCVIELVKALETAPASDSLFITSLEKLQPSVLNNPGYRSIHHASACGFAQAIFVMCSSIKADLLVNEASEDGRFPLQIAAESNEKDTLLVLLNFGADIAKQDSHGRNVLHYAAQKNCDLLRILAKYSSFERGLNAVDENGKSPLCYSVLDARAQNVKLLLEAGCSTGPYRFGPLVALVPFCKVSLDLLKTIDIILRHDPSFLDGKIDNSSTILHRELDPLILNHLLEKPEAHHLFKMRDNNGRTPLHNSVLKGNLSQTLRLLAYNSKVDAVDQNGDTALHLAIKHGFENLVKLLLVFNANMSLRNKEGFDSMDLACFSHAEGIKNCISLFASPFAPDGSGKDDSFTHPEQTENATYKPLFLGRWHKYGSNLRVVLSKRVLVTATSVKTNPPNLKIFRSYRLPLSDKENELLGFDDPKKSIIWKCARYSSAAPTFFPSKDGLADGGLTANNPTIDLLSDIHDYNAALNKSGKEGCQVGCILSVGTGSGPVEIIEDARFDFHKTLNPREGYKMLLDAWNLKNILVEQITSSDKDCVRRARAFAHSKGIPFFRFSPQLSIPVPLDEKSDEVISQALWDTEVYLRKEAQAHVTSLISYLNDLS</sequence>
<dbReference type="PANTHER" id="PTHR24139:SF34">
    <property type="entry name" value="85_88 KDA CALCIUM-INDEPENDENT PHOSPHOLIPASE A2"/>
    <property type="match status" value="1"/>
</dbReference>
<evidence type="ECO:0000313" key="3">
    <source>
        <dbReference type="EMBL" id="VDD90337.1"/>
    </source>
</evidence>
<dbReference type="Pfam" id="PF12796">
    <property type="entry name" value="Ank_2"/>
    <property type="match status" value="2"/>
</dbReference>
<dbReference type="GO" id="GO:0047499">
    <property type="term" value="F:calcium-independent phospholipase A2 activity"/>
    <property type="evidence" value="ECO:0007669"/>
    <property type="project" value="InterPro"/>
</dbReference>
<dbReference type="InterPro" id="IPR036770">
    <property type="entry name" value="Ankyrin_rpt-contain_sf"/>
</dbReference>
<gene>
    <name evidence="3" type="ORF">EVEC_LOCUS5088</name>
</gene>
<dbReference type="GO" id="GO:2000304">
    <property type="term" value="P:positive regulation of ceramide biosynthetic process"/>
    <property type="evidence" value="ECO:0007669"/>
    <property type="project" value="TreeGrafter"/>
</dbReference>
<dbReference type="Proteomes" id="UP000274131">
    <property type="component" value="Unassembled WGS sequence"/>
</dbReference>
<keyword evidence="1" id="KW-0378">Hydrolase</keyword>
<proteinExistence type="predicted"/>
<dbReference type="PANTHER" id="PTHR24139">
    <property type="entry name" value="CALCIUM-INDEPENDENT PHOSPHOLIPASE A2"/>
    <property type="match status" value="1"/>
</dbReference>
<evidence type="ECO:0000256" key="1">
    <source>
        <dbReference type="ARBA" id="ARBA00022801"/>
    </source>
</evidence>
<dbReference type="PROSITE" id="PS50088">
    <property type="entry name" value="ANK_REPEAT"/>
    <property type="match status" value="3"/>
</dbReference>
<dbReference type="GO" id="GO:0052816">
    <property type="term" value="F:long-chain fatty acyl-CoA hydrolase activity"/>
    <property type="evidence" value="ECO:0007669"/>
    <property type="project" value="TreeGrafter"/>
</dbReference>
<name>A0A0N4V5G5_ENTVE</name>
<accession>A0A0N4V5G5</accession>
<keyword evidence="2" id="KW-0040">ANK repeat</keyword>
<dbReference type="InterPro" id="IPR047148">
    <property type="entry name" value="PLPL9"/>
</dbReference>
<dbReference type="InterPro" id="IPR002110">
    <property type="entry name" value="Ankyrin_rpt"/>
</dbReference>
<feature type="repeat" description="ANK" evidence="2">
    <location>
        <begin position="343"/>
        <end position="375"/>
    </location>
</feature>
<dbReference type="InterPro" id="IPR016035">
    <property type="entry name" value="Acyl_Trfase/lysoPLipase"/>
</dbReference>
<reference evidence="3 4" key="2">
    <citation type="submission" date="2018-10" db="EMBL/GenBank/DDBJ databases">
        <authorList>
            <consortium name="Pathogen Informatics"/>
        </authorList>
    </citation>
    <scope>NUCLEOTIDE SEQUENCE [LARGE SCALE GENOMIC DNA]</scope>
</reference>
<dbReference type="AlphaFoldDB" id="A0A0N4V5G5"/>
<protein>
    <submittedName>
        <fullName evidence="5">ANK_REP_REGION domain-containing protein</fullName>
    </submittedName>
</protein>
<dbReference type="OrthoDB" id="10021675at2759"/>
<dbReference type="STRING" id="51028.A0A0N4V5G5"/>
<evidence type="ECO:0000313" key="5">
    <source>
        <dbReference type="WBParaSite" id="EVEC_0000547701-mRNA-1"/>
    </source>
</evidence>
<organism evidence="5">
    <name type="scientific">Enterobius vermicularis</name>
    <name type="common">Human pinworm</name>
    <dbReference type="NCBI Taxonomy" id="51028"/>
    <lineage>
        <taxon>Eukaryota</taxon>
        <taxon>Metazoa</taxon>
        <taxon>Ecdysozoa</taxon>
        <taxon>Nematoda</taxon>
        <taxon>Chromadorea</taxon>
        <taxon>Rhabditida</taxon>
        <taxon>Spirurina</taxon>
        <taxon>Oxyuridomorpha</taxon>
        <taxon>Oxyuroidea</taxon>
        <taxon>Oxyuridae</taxon>
        <taxon>Enterobius</taxon>
    </lineage>
</organism>
<dbReference type="PROSITE" id="PS50297">
    <property type="entry name" value="ANK_REP_REGION"/>
    <property type="match status" value="3"/>
</dbReference>
<dbReference type="SUPFAM" id="SSF52151">
    <property type="entry name" value="FabD/lysophospholipase-like"/>
    <property type="match status" value="1"/>
</dbReference>
<dbReference type="WBParaSite" id="EVEC_0000547701-mRNA-1">
    <property type="protein sequence ID" value="EVEC_0000547701-mRNA-1"/>
    <property type="gene ID" value="EVEC_0000547701"/>
</dbReference>
<dbReference type="EMBL" id="UXUI01008050">
    <property type="protein sequence ID" value="VDD90337.1"/>
    <property type="molecule type" value="Genomic_DNA"/>
</dbReference>
<keyword evidence="4" id="KW-1185">Reference proteome</keyword>
<dbReference type="Gene3D" id="1.25.40.20">
    <property type="entry name" value="Ankyrin repeat-containing domain"/>
    <property type="match status" value="2"/>
</dbReference>
<dbReference type="SMART" id="SM00248">
    <property type="entry name" value="ANK"/>
    <property type="match status" value="5"/>
</dbReference>
<dbReference type="GO" id="GO:0005739">
    <property type="term" value="C:mitochondrion"/>
    <property type="evidence" value="ECO:0007669"/>
    <property type="project" value="TreeGrafter"/>
</dbReference>
<dbReference type="Gene3D" id="3.40.1090.10">
    <property type="entry name" value="Cytosolic phospholipase A2 catalytic domain"/>
    <property type="match status" value="1"/>
</dbReference>
<feature type="repeat" description="ANK" evidence="2">
    <location>
        <begin position="376"/>
        <end position="408"/>
    </location>
</feature>
<reference evidence="5" key="1">
    <citation type="submission" date="2017-02" db="UniProtKB">
        <authorList>
            <consortium name="WormBaseParasite"/>
        </authorList>
    </citation>
    <scope>IDENTIFICATION</scope>
</reference>
<evidence type="ECO:0000313" key="4">
    <source>
        <dbReference type="Proteomes" id="UP000274131"/>
    </source>
</evidence>
<dbReference type="SUPFAM" id="SSF48403">
    <property type="entry name" value="Ankyrin repeat"/>
    <property type="match status" value="1"/>
</dbReference>
<feature type="repeat" description="ANK" evidence="2">
    <location>
        <begin position="173"/>
        <end position="205"/>
    </location>
</feature>
<evidence type="ECO:0000256" key="2">
    <source>
        <dbReference type="PROSITE-ProRule" id="PRU00023"/>
    </source>
</evidence>